<keyword evidence="1" id="KW-0812">Transmembrane</keyword>
<organism evidence="2 3">
    <name type="scientific">Tenggerimyces flavus</name>
    <dbReference type="NCBI Taxonomy" id="1708749"/>
    <lineage>
        <taxon>Bacteria</taxon>
        <taxon>Bacillati</taxon>
        <taxon>Actinomycetota</taxon>
        <taxon>Actinomycetes</taxon>
        <taxon>Propionibacteriales</taxon>
        <taxon>Nocardioidaceae</taxon>
        <taxon>Tenggerimyces</taxon>
    </lineage>
</organism>
<evidence type="ECO:0000313" key="2">
    <source>
        <dbReference type="EMBL" id="MFC3762421.1"/>
    </source>
</evidence>
<keyword evidence="3" id="KW-1185">Reference proteome</keyword>
<keyword evidence="1" id="KW-1133">Transmembrane helix</keyword>
<keyword evidence="1" id="KW-0472">Membrane</keyword>
<feature type="transmembrane region" description="Helical" evidence="1">
    <location>
        <begin position="88"/>
        <end position="107"/>
    </location>
</feature>
<gene>
    <name evidence="2" type="ORF">ACFOUW_16385</name>
</gene>
<sequence>MTTTAGIAESAPPPPVARRPRKSLWALRILALLHAVATIMQPILAGSYLSGSVDALGFHEMNAHIVTLFAMSMFVAGLVYAIAGRGRWWVAFAPLGMFVLEFVQEIFGYSQSLAVHIPLGVTVVLVNVFFAIWTFTSGARKTRRVKAKS</sequence>
<accession>A0ABV7YAT8</accession>
<comment type="caution">
    <text evidence="2">The sequence shown here is derived from an EMBL/GenBank/DDBJ whole genome shotgun (WGS) entry which is preliminary data.</text>
</comment>
<feature type="transmembrane region" description="Helical" evidence="1">
    <location>
        <begin position="61"/>
        <end position="81"/>
    </location>
</feature>
<dbReference type="RefSeq" id="WP_239553899.1">
    <property type="nucleotide sequence ID" value="NZ_JAFBCM010000001.1"/>
</dbReference>
<reference evidence="3" key="1">
    <citation type="journal article" date="2019" name="Int. J. Syst. Evol. Microbiol.">
        <title>The Global Catalogue of Microorganisms (GCM) 10K type strain sequencing project: providing services to taxonomists for standard genome sequencing and annotation.</title>
        <authorList>
            <consortium name="The Broad Institute Genomics Platform"/>
            <consortium name="The Broad Institute Genome Sequencing Center for Infectious Disease"/>
            <person name="Wu L."/>
            <person name="Ma J."/>
        </authorList>
    </citation>
    <scope>NUCLEOTIDE SEQUENCE [LARGE SCALE GENOMIC DNA]</scope>
    <source>
        <strain evidence="3">CGMCC 4.7241</strain>
    </source>
</reference>
<feature type="transmembrane region" description="Helical" evidence="1">
    <location>
        <begin position="25"/>
        <end position="49"/>
    </location>
</feature>
<evidence type="ECO:0000256" key="1">
    <source>
        <dbReference type="SAM" id="Phobius"/>
    </source>
</evidence>
<dbReference type="Proteomes" id="UP001595699">
    <property type="component" value="Unassembled WGS sequence"/>
</dbReference>
<name>A0ABV7YAT8_9ACTN</name>
<feature type="transmembrane region" description="Helical" evidence="1">
    <location>
        <begin position="113"/>
        <end position="136"/>
    </location>
</feature>
<evidence type="ECO:0000313" key="3">
    <source>
        <dbReference type="Proteomes" id="UP001595699"/>
    </source>
</evidence>
<protein>
    <submittedName>
        <fullName evidence="2">Uncharacterized protein</fullName>
    </submittedName>
</protein>
<proteinExistence type="predicted"/>
<dbReference type="EMBL" id="JBHRZH010000015">
    <property type="protein sequence ID" value="MFC3762421.1"/>
    <property type="molecule type" value="Genomic_DNA"/>
</dbReference>